<evidence type="ECO:0000256" key="1">
    <source>
        <dbReference type="ARBA" id="ARBA00004651"/>
    </source>
</evidence>
<sequence length="817" mass="91569">MSRALFFHSLFVHLRHFRRNALYATLNTLGLAIGFAAVTLIGIYLHYESNFEHFHSRRDRIYRVTYRFTGDDGFVSHFARVPAPYVNQLPDAFPDIEAQVRFQNFEQKYVRIGDQKFRPEHAYVTDANVFDVFDFPLLRGHSATALVEPRTVVLSASLARTYFGTADVVGQELAMVGSWNPEETTYTVKGVMEDLPSDTHLPVDMLISFQDSTERAGWAYVYTLLHRDADIRAIDAQLPEFFRQHAPAQESGNVSFVFQHLPDIHLHSNVAREIVPNGNALYVQIFWWVGGFILLIALINFVNLSSALSLGRAKEMGVRTVLGAGRRQVLLDSLTEAMGYNLLGAILGGLLAWRLFPAFQALTGAEFLMHGGLLVGGLVGIAVGSGLLAGLYPAWMLASFRSVDIIKLGKVRPGRRQGAFQVKRVMVTVQFIASILLIGSAFVAYRQFQFLQEKNLGLTKEQIIAMPNLPDHVTSGYPAFKEAIASQPGVLGVTACMEVPSREIRDVGSLVVHGTDPATAPAFDIQVIAPGFTDVLEVTLLAGEDRTHEAPFEPVPAFTAENPVEQYLRTRPRTYLINETGMRLLGWQTPDEALGQQIYWSNGAYQLAPGPITGVVKDFNQETLKNKVDPTVLVFEPLWLRTFLIKVETQNLPRTLAALQDVWDQQFPTYPMEYHFLDDLYEALYKGERIQVQLLYVFSGLALFIAFLGLFSLIAYSLRTRTKELAIRRILGADMAALIRLISREYLWVLLVGGIVAVPLSYWAVRRWLENFAYRIDMPLFPYVLTLALIAALLLATVTLQTLRSVATNPTESLREE</sequence>
<keyword evidence="10" id="KW-1185">Reference proteome</keyword>
<proteinExistence type="predicted"/>
<feature type="transmembrane region" description="Helical" evidence="6">
    <location>
        <begin position="746"/>
        <end position="765"/>
    </location>
</feature>
<evidence type="ECO:0000256" key="3">
    <source>
        <dbReference type="ARBA" id="ARBA00022692"/>
    </source>
</evidence>
<feature type="domain" description="ABC3 transporter permease C-terminal" evidence="7">
    <location>
        <begin position="697"/>
        <end position="806"/>
    </location>
</feature>
<accession>A0A1G9UD57</accession>
<dbReference type="OrthoDB" id="905059at2"/>
<keyword evidence="2" id="KW-1003">Cell membrane</keyword>
<dbReference type="EMBL" id="FNFO01000016">
    <property type="protein sequence ID" value="SDM57856.1"/>
    <property type="molecule type" value="Genomic_DNA"/>
</dbReference>
<dbReference type="InterPro" id="IPR025857">
    <property type="entry name" value="MacB_PCD"/>
</dbReference>
<evidence type="ECO:0000259" key="8">
    <source>
        <dbReference type="Pfam" id="PF12704"/>
    </source>
</evidence>
<dbReference type="Proteomes" id="UP000198510">
    <property type="component" value="Unassembled WGS sequence"/>
</dbReference>
<dbReference type="Pfam" id="PF12704">
    <property type="entry name" value="MacB_PCD"/>
    <property type="match status" value="1"/>
</dbReference>
<name>A0A1G9UD57_9BACT</name>
<feature type="domain" description="ABC3 transporter permease C-terminal" evidence="7">
    <location>
        <begin position="290"/>
        <end position="399"/>
    </location>
</feature>
<evidence type="ECO:0000256" key="6">
    <source>
        <dbReference type="SAM" id="Phobius"/>
    </source>
</evidence>
<comment type="subcellular location">
    <subcellularLocation>
        <location evidence="1">Cell membrane</location>
        <topology evidence="1">Multi-pass membrane protein</topology>
    </subcellularLocation>
</comment>
<dbReference type="InterPro" id="IPR050250">
    <property type="entry name" value="Macrolide_Exporter_MacB"/>
</dbReference>
<dbReference type="InterPro" id="IPR003838">
    <property type="entry name" value="ABC3_permease_C"/>
</dbReference>
<feature type="transmembrane region" description="Helical" evidence="6">
    <location>
        <begin position="21"/>
        <end position="47"/>
    </location>
</feature>
<evidence type="ECO:0000313" key="10">
    <source>
        <dbReference type="Proteomes" id="UP000198510"/>
    </source>
</evidence>
<dbReference type="GO" id="GO:0005886">
    <property type="term" value="C:plasma membrane"/>
    <property type="evidence" value="ECO:0007669"/>
    <property type="project" value="UniProtKB-SubCell"/>
</dbReference>
<dbReference type="PANTHER" id="PTHR30572:SF18">
    <property type="entry name" value="ABC-TYPE MACROLIDE FAMILY EXPORT SYSTEM PERMEASE COMPONENT 2"/>
    <property type="match status" value="1"/>
</dbReference>
<dbReference type="RefSeq" id="WP_089688248.1">
    <property type="nucleotide sequence ID" value="NZ_FNFO01000016.1"/>
</dbReference>
<feature type="transmembrane region" description="Helical" evidence="6">
    <location>
        <begin position="285"/>
        <end position="308"/>
    </location>
</feature>
<evidence type="ECO:0000256" key="2">
    <source>
        <dbReference type="ARBA" id="ARBA00022475"/>
    </source>
</evidence>
<keyword evidence="4 6" id="KW-1133">Transmembrane helix</keyword>
<dbReference type="GO" id="GO:0022857">
    <property type="term" value="F:transmembrane transporter activity"/>
    <property type="evidence" value="ECO:0007669"/>
    <property type="project" value="TreeGrafter"/>
</dbReference>
<dbReference type="STRING" id="1075417.SAMN05421823_11630"/>
<evidence type="ECO:0000259" key="7">
    <source>
        <dbReference type="Pfam" id="PF02687"/>
    </source>
</evidence>
<dbReference type="PANTHER" id="PTHR30572">
    <property type="entry name" value="MEMBRANE COMPONENT OF TRANSPORTER-RELATED"/>
    <property type="match status" value="1"/>
</dbReference>
<feature type="transmembrane region" description="Helical" evidence="6">
    <location>
        <begin position="425"/>
        <end position="445"/>
    </location>
</feature>
<evidence type="ECO:0000256" key="5">
    <source>
        <dbReference type="ARBA" id="ARBA00023136"/>
    </source>
</evidence>
<dbReference type="AlphaFoldDB" id="A0A1G9UD57"/>
<feature type="domain" description="MacB-like periplasmic core" evidence="8">
    <location>
        <begin position="25"/>
        <end position="239"/>
    </location>
</feature>
<feature type="transmembrane region" description="Helical" evidence="6">
    <location>
        <begin position="329"/>
        <end position="353"/>
    </location>
</feature>
<feature type="transmembrane region" description="Helical" evidence="6">
    <location>
        <begin position="694"/>
        <end position="718"/>
    </location>
</feature>
<organism evidence="9 10">
    <name type="scientific">Catalinimonas alkaloidigena</name>
    <dbReference type="NCBI Taxonomy" id="1075417"/>
    <lineage>
        <taxon>Bacteria</taxon>
        <taxon>Pseudomonadati</taxon>
        <taxon>Bacteroidota</taxon>
        <taxon>Cytophagia</taxon>
        <taxon>Cytophagales</taxon>
        <taxon>Catalimonadaceae</taxon>
        <taxon>Catalinimonas</taxon>
    </lineage>
</organism>
<feature type="transmembrane region" description="Helical" evidence="6">
    <location>
        <begin position="373"/>
        <end position="398"/>
    </location>
</feature>
<evidence type="ECO:0000256" key="4">
    <source>
        <dbReference type="ARBA" id="ARBA00022989"/>
    </source>
</evidence>
<dbReference type="Pfam" id="PF02687">
    <property type="entry name" value="FtsX"/>
    <property type="match status" value="2"/>
</dbReference>
<gene>
    <name evidence="9" type="ORF">SAMN05421823_11630</name>
</gene>
<reference evidence="9 10" key="1">
    <citation type="submission" date="2016-10" db="EMBL/GenBank/DDBJ databases">
        <authorList>
            <person name="de Groot N.N."/>
        </authorList>
    </citation>
    <scope>NUCLEOTIDE SEQUENCE [LARGE SCALE GENOMIC DNA]</scope>
    <source>
        <strain evidence="9 10">DSM 25186</strain>
    </source>
</reference>
<keyword evidence="3 6" id="KW-0812">Transmembrane</keyword>
<keyword evidence="5 6" id="KW-0472">Membrane</keyword>
<protein>
    <submittedName>
        <fullName evidence="9">Putative ABC transport system permease protein</fullName>
    </submittedName>
</protein>
<evidence type="ECO:0000313" key="9">
    <source>
        <dbReference type="EMBL" id="SDM57856.1"/>
    </source>
</evidence>
<feature type="transmembrane region" description="Helical" evidence="6">
    <location>
        <begin position="780"/>
        <end position="800"/>
    </location>
</feature>